<evidence type="ECO:0000313" key="2">
    <source>
        <dbReference type="EMBL" id="MBS1258948.1"/>
    </source>
</evidence>
<dbReference type="Proteomes" id="UP000722750">
    <property type="component" value="Unassembled WGS sequence"/>
</dbReference>
<evidence type="ECO:0000313" key="3">
    <source>
        <dbReference type="Proteomes" id="UP000722750"/>
    </source>
</evidence>
<reference evidence="2" key="1">
    <citation type="journal article" date="2021" name="ISME J.">
        <title>Fine-scale metabolic discontinuity in a stratified prokaryote microbiome of a Red Sea deep halocline.</title>
        <authorList>
            <person name="Michoud G."/>
            <person name="Ngugi D.K."/>
            <person name="Barozzi A."/>
            <person name="Merlino G."/>
            <person name="Calleja M.L."/>
            <person name="Delgado-Huertas A."/>
            <person name="Moran X.A.G."/>
            <person name="Daffonchio D."/>
        </authorList>
    </citation>
    <scope>NUCLEOTIDE SEQUENCE</scope>
    <source>
        <strain evidence="2">SuakinDeep_MAG55_1</strain>
    </source>
</reference>
<feature type="domain" description="PIN" evidence="1">
    <location>
        <begin position="5"/>
        <end position="128"/>
    </location>
</feature>
<accession>A0A941W478</accession>
<dbReference type="AlphaFoldDB" id="A0A941W478"/>
<proteinExistence type="predicted"/>
<sequence length="138" mass="15460">MKVLFDSSSFAKRYIAEKGSQKVEEICQQTTSLGVSVILVPEIISGLTRYKKESILSPHNYNLAKNKLLQDVKDAQIINLTPKVIAHSITLLENNLLRTMDALHIACALEWEAEHFVSSDKRQIKAARKTSLNVIAII</sequence>
<name>A0A941W478_9BACT</name>
<dbReference type="SUPFAM" id="SSF88723">
    <property type="entry name" value="PIN domain-like"/>
    <property type="match status" value="1"/>
</dbReference>
<evidence type="ECO:0000259" key="1">
    <source>
        <dbReference type="Pfam" id="PF01850"/>
    </source>
</evidence>
<comment type="caution">
    <text evidence="2">The sequence shown here is derived from an EMBL/GenBank/DDBJ whole genome shotgun (WGS) entry which is preliminary data.</text>
</comment>
<dbReference type="EMBL" id="JAANXD010000077">
    <property type="protein sequence ID" value="MBS1258948.1"/>
    <property type="molecule type" value="Genomic_DNA"/>
</dbReference>
<organism evidence="2 3">
    <name type="scientific">Candidatus Scalindua arabica</name>
    <dbReference type="NCBI Taxonomy" id="1127984"/>
    <lineage>
        <taxon>Bacteria</taxon>
        <taxon>Pseudomonadati</taxon>
        <taxon>Planctomycetota</taxon>
        <taxon>Candidatus Brocadiia</taxon>
        <taxon>Candidatus Brocadiales</taxon>
        <taxon>Candidatus Scalinduaceae</taxon>
        <taxon>Candidatus Scalindua</taxon>
    </lineage>
</organism>
<dbReference type="InterPro" id="IPR029060">
    <property type="entry name" value="PIN-like_dom_sf"/>
</dbReference>
<gene>
    <name evidence="2" type="ORF">MAG551_02012</name>
</gene>
<protein>
    <recommendedName>
        <fullName evidence="1">PIN domain-containing protein</fullName>
    </recommendedName>
</protein>
<dbReference type="Pfam" id="PF01850">
    <property type="entry name" value="PIN"/>
    <property type="match status" value="1"/>
</dbReference>
<dbReference type="CDD" id="cd09874">
    <property type="entry name" value="PIN_MT3492-like"/>
    <property type="match status" value="1"/>
</dbReference>
<dbReference type="Gene3D" id="3.40.50.1010">
    <property type="entry name" value="5'-nuclease"/>
    <property type="match status" value="1"/>
</dbReference>
<dbReference type="InterPro" id="IPR002716">
    <property type="entry name" value="PIN_dom"/>
</dbReference>